<evidence type="ECO:0000313" key="8">
    <source>
        <dbReference type="EMBL" id="KLT46169.1"/>
    </source>
</evidence>
<dbReference type="Proteomes" id="UP000053611">
    <property type="component" value="Unassembled WGS sequence"/>
</dbReference>
<feature type="transmembrane region" description="Helical" evidence="6">
    <location>
        <begin position="282"/>
        <end position="310"/>
    </location>
</feature>
<dbReference type="RefSeq" id="XP_018282660.1">
    <property type="nucleotide sequence ID" value="XM_018421745.1"/>
</dbReference>
<feature type="transmembrane region" description="Helical" evidence="6">
    <location>
        <begin position="225"/>
        <end position="244"/>
    </location>
</feature>
<feature type="transmembrane region" description="Helical" evidence="6">
    <location>
        <begin position="251"/>
        <end position="270"/>
    </location>
</feature>
<feature type="transmembrane region" description="Helical" evidence="6">
    <location>
        <begin position="357"/>
        <end position="382"/>
    </location>
</feature>
<feature type="transmembrane region" description="Helical" evidence="6">
    <location>
        <begin position="158"/>
        <end position="182"/>
    </location>
</feature>
<dbReference type="InterPro" id="IPR036259">
    <property type="entry name" value="MFS_trans_sf"/>
</dbReference>
<evidence type="ECO:0000256" key="5">
    <source>
        <dbReference type="ARBA" id="ARBA00023136"/>
    </source>
</evidence>
<proteinExistence type="predicted"/>
<feature type="domain" description="Major facilitator superfamily (MFS) profile" evidence="7">
    <location>
        <begin position="128"/>
        <end position="554"/>
    </location>
</feature>
<feature type="transmembrane region" description="Helical" evidence="6">
    <location>
        <begin position="531"/>
        <end position="550"/>
    </location>
</feature>
<dbReference type="SUPFAM" id="SSF103473">
    <property type="entry name" value="MFS general substrate transporter"/>
    <property type="match status" value="1"/>
</dbReference>
<dbReference type="InterPro" id="IPR020846">
    <property type="entry name" value="MFS_dom"/>
</dbReference>
<dbReference type="CDD" id="cd17323">
    <property type="entry name" value="MFS_Tpo1_MDR_like"/>
    <property type="match status" value="1"/>
</dbReference>
<dbReference type="PANTHER" id="PTHR23502:SF132">
    <property type="entry name" value="POLYAMINE TRANSPORTER 2-RELATED"/>
    <property type="match status" value="1"/>
</dbReference>
<evidence type="ECO:0000256" key="6">
    <source>
        <dbReference type="SAM" id="Phobius"/>
    </source>
</evidence>
<evidence type="ECO:0000256" key="1">
    <source>
        <dbReference type="ARBA" id="ARBA00004141"/>
    </source>
</evidence>
<comment type="subcellular location">
    <subcellularLocation>
        <location evidence="1">Membrane</location>
        <topology evidence="1">Multi-pass membrane protein</topology>
    </subcellularLocation>
</comment>
<dbReference type="STRING" id="879819.A0A0J1BDM8"/>
<feature type="transmembrane region" description="Helical" evidence="6">
    <location>
        <begin position="126"/>
        <end position="146"/>
    </location>
</feature>
<keyword evidence="2" id="KW-0813">Transport</keyword>
<evidence type="ECO:0000313" key="9">
    <source>
        <dbReference type="Proteomes" id="UP000053611"/>
    </source>
</evidence>
<evidence type="ECO:0000256" key="4">
    <source>
        <dbReference type="ARBA" id="ARBA00022989"/>
    </source>
</evidence>
<reference evidence="8 9" key="1">
    <citation type="submission" date="2015-03" db="EMBL/GenBank/DDBJ databases">
        <title>Genomics and transcriptomics of the oil-accumulating basidiomycete yeast T. oleaginosus allow insights into substrate utilization and the diverse evolutionary trajectories of mating systems in fungi.</title>
        <authorList>
            <consortium name="DOE Joint Genome Institute"/>
            <person name="Kourist R."/>
            <person name="Kracht O."/>
            <person name="Bracharz F."/>
            <person name="Lipzen A."/>
            <person name="Nolan M."/>
            <person name="Ohm R."/>
            <person name="Grigoriev I."/>
            <person name="Sun S."/>
            <person name="Heitman J."/>
            <person name="Bruck T."/>
            <person name="Nowrousian M."/>
        </authorList>
    </citation>
    <scope>NUCLEOTIDE SEQUENCE [LARGE SCALE GENOMIC DNA]</scope>
    <source>
        <strain evidence="8 9">IBC0246</strain>
    </source>
</reference>
<name>A0A0J1BDM8_9TREE</name>
<gene>
    <name evidence="8" type="ORF">CC85DRAFT_281826</name>
</gene>
<dbReference type="Gene3D" id="1.20.1250.20">
    <property type="entry name" value="MFS general substrate transporter like domains"/>
    <property type="match status" value="1"/>
</dbReference>
<evidence type="ECO:0000256" key="2">
    <source>
        <dbReference type="ARBA" id="ARBA00022448"/>
    </source>
</evidence>
<keyword evidence="3 6" id="KW-0812">Transmembrane</keyword>
<dbReference type="Pfam" id="PF07690">
    <property type="entry name" value="MFS_1"/>
    <property type="match status" value="1"/>
</dbReference>
<protein>
    <submittedName>
        <fullName evidence="8">Membrane transport protein</fullName>
    </submittedName>
</protein>
<dbReference type="GO" id="GO:0005886">
    <property type="term" value="C:plasma membrane"/>
    <property type="evidence" value="ECO:0007669"/>
    <property type="project" value="TreeGrafter"/>
</dbReference>
<dbReference type="FunFam" id="1.20.1250.20:FF:000011">
    <property type="entry name" value="MFS multidrug transporter, putative"/>
    <property type="match status" value="1"/>
</dbReference>
<accession>A0A0J1BDM8</accession>
<feature type="transmembrane region" description="Helical" evidence="6">
    <location>
        <begin position="435"/>
        <end position="452"/>
    </location>
</feature>
<sequence>MSAPLGYVPEKPARVSDDATLNNLQTVTSTVSRRTTRDLAFPSLTQAVTFGSTNEYRAETEAGYIRANELENGLAPIASVGEHGVHEPVDAALARKITKAVEDKKIVTWRENDPENPWNWGVARRWAYTAIVSIAVMQVALSSAIVTGDFPDQMEEFGVSSVVIALTVSLPVCGFGLGPLLWSPMSELFGRRPLWIIPFFIYIIFNIPCALAPNLGCLLACRFLAGFFGSGPLTLAGGTIADIWGPKERGFAIALFAAAPYGGPVIGPLIGGFIGKYAGWQWLYWVNMIAAFVTWCFICILPETFAPVLLKKRAKKLRAETGDESFVTEQEVLRLPLKEIVIETLIRPFQMLVEEPILLLMSLYVSLVYGLLYAYFFAYPVVFVEGYGWDDAKTGLTFCSVLIGVAIALCITPLLEKRYQAKLPNVTPEDRLPGMLIGGPWVPISLFIFGWTAPPYVTPHGASWVGPCISGIPFGAGMVLVYSSANGYLIEAFPGYVASALAAKTVVRSGMGAAMPLFITQMYHGLTNGGAASLLGGVAIIMAMIPWAFWKWGRTIRMRSKRAAAN</sequence>
<dbReference type="AlphaFoldDB" id="A0A0J1BDM8"/>
<keyword evidence="9" id="KW-1185">Reference proteome</keyword>
<organism evidence="8 9">
    <name type="scientific">Cutaneotrichosporon oleaginosum</name>
    <dbReference type="NCBI Taxonomy" id="879819"/>
    <lineage>
        <taxon>Eukaryota</taxon>
        <taxon>Fungi</taxon>
        <taxon>Dikarya</taxon>
        <taxon>Basidiomycota</taxon>
        <taxon>Agaricomycotina</taxon>
        <taxon>Tremellomycetes</taxon>
        <taxon>Trichosporonales</taxon>
        <taxon>Trichosporonaceae</taxon>
        <taxon>Cutaneotrichosporon</taxon>
    </lineage>
</organism>
<dbReference type="PANTHER" id="PTHR23502">
    <property type="entry name" value="MAJOR FACILITATOR SUPERFAMILY"/>
    <property type="match status" value="1"/>
</dbReference>
<dbReference type="InterPro" id="IPR011701">
    <property type="entry name" value="MFS"/>
</dbReference>
<feature type="transmembrane region" description="Helical" evidence="6">
    <location>
        <begin position="495"/>
        <end position="519"/>
    </location>
</feature>
<dbReference type="GeneID" id="28982348"/>
<keyword evidence="4 6" id="KW-1133">Transmembrane helix</keyword>
<evidence type="ECO:0000259" key="7">
    <source>
        <dbReference type="PROSITE" id="PS50850"/>
    </source>
</evidence>
<dbReference type="EMBL" id="KQ087178">
    <property type="protein sequence ID" value="KLT46169.1"/>
    <property type="molecule type" value="Genomic_DNA"/>
</dbReference>
<feature type="transmembrane region" description="Helical" evidence="6">
    <location>
        <begin position="464"/>
        <end position="483"/>
    </location>
</feature>
<evidence type="ECO:0000256" key="3">
    <source>
        <dbReference type="ARBA" id="ARBA00022692"/>
    </source>
</evidence>
<dbReference type="GO" id="GO:0000329">
    <property type="term" value="C:fungal-type vacuole membrane"/>
    <property type="evidence" value="ECO:0007669"/>
    <property type="project" value="TreeGrafter"/>
</dbReference>
<dbReference type="PROSITE" id="PS50850">
    <property type="entry name" value="MFS"/>
    <property type="match status" value="1"/>
</dbReference>
<feature type="transmembrane region" description="Helical" evidence="6">
    <location>
        <begin position="194"/>
        <end position="213"/>
    </location>
</feature>
<dbReference type="OrthoDB" id="6770063at2759"/>
<dbReference type="GO" id="GO:0000297">
    <property type="term" value="F:spermine transmembrane transporter activity"/>
    <property type="evidence" value="ECO:0007669"/>
    <property type="project" value="TreeGrafter"/>
</dbReference>
<keyword evidence="5 6" id="KW-0472">Membrane</keyword>
<feature type="transmembrane region" description="Helical" evidence="6">
    <location>
        <begin position="394"/>
        <end position="415"/>
    </location>
</feature>